<evidence type="ECO:0000256" key="1">
    <source>
        <dbReference type="ARBA" id="ARBA00022729"/>
    </source>
</evidence>
<dbReference type="InterPro" id="IPR027039">
    <property type="entry name" value="Crtac1"/>
</dbReference>
<evidence type="ECO:0000313" key="4">
    <source>
        <dbReference type="Proteomes" id="UP000475249"/>
    </source>
</evidence>
<accession>A0A6L9E7R3</accession>
<name>A0A6L9E7R3_9FLAO</name>
<dbReference type="Proteomes" id="UP000475249">
    <property type="component" value="Unassembled WGS sequence"/>
</dbReference>
<gene>
    <name evidence="3" type="ORF">GTQ38_01925</name>
</gene>
<dbReference type="InterPro" id="IPR011519">
    <property type="entry name" value="UnbV_ASPIC"/>
</dbReference>
<proteinExistence type="predicted"/>
<dbReference type="EMBL" id="WXYO01000001">
    <property type="protein sequence ID" value="NAS10740.1"/>
    <property type="molecule type" value="Genomic_DNA"/>
</dbReference>
<feature type="domain" description="ASPIC/UnbV" evidence="2">
    <location>
        <begin position="525"/>
        <end position="590"/>
    </location>
</feature>
<dbReference type="PANTHER" id="PTHR16026">
    <property type="entry name" value="CARTILAGE ACIDIC PROTEIN 1"/>
    <property type="match status" value="1"/>
</dbReference>
<protein>
    <submittedName>
        <fullName evidence="3">RNA-binding protein</fullName>
    </submittedName>
</protein>
<dbReference type="RefSeq" id="WP_161433534.1">
    <property type="nucleotide sequence ID" value="NZ_WXYO01000001.1"/>
</dbReference>
<dbReference type="AlphaFoldDB" id="A0A6L9E7R3"/>
<dbReference type="PROSITE" id="PS51257">
    <property type="entry name" value="PROKAR_LIPOPROTEIN"/>
    <property type="match status" value="1"/>
</dbReference>
<organism evidence="3 4">
    <name type="scientific">Poritiphilus flavus</name>
    <dbReference type="NCBI Taxonomy" id="2697053"/>
    <lineage>
        <taxon>Bacteria</taxon>
        <taxon>Pseudomonadati</taxon>
        <taxon>Bacteroidota</taxon>
        <taxon>Flavobacteriia</taxon>
        <taxon>Flavobacteriales</taxon>
        <taxon>Flavobacteriaceae</taxon>
        <taxon>Poritiphilus</taxon>
    </lineage>
</organism>
<reference evidence="3 4" key="1">
    <citation type="submission" date="2020-01" db="EMBL/GenBank/DDBJ databases">
        <title>Bacteria diversity of Porities sp.</title>
        <authorList>
            <person name="Wang G."/>
        </authorList>
    </citation>
    <scope>NUCLEOTIDE SEQUENCE [LARGE SCALE GENOMIC DNA]</scope>
    <source>
        <strain evidence="3 4">R33</strain>
    </source>
</reference>
<dbReference type="SUPFAM" id="SSF69318">
    <property type="entry name" value="Integrin alpha N-terminal domain"/>
    <property type="match status" value="3"/>
</dbReference>
<dbReference type="InterPro" id="IPR013517">
    <property type="entry name" value="FG-GAP"/>
</dbReference>
<evidence type="ECO:0000259" key="2">
    <source>
        <dbReference type="Pfam" id="PF07593"/>
    </source>
</evidence>
<dbReference type="InterPro" id="IPR028994">
    <property type="entry name" value="Integrin_alpha_N"/>
</dbReference>
<keyword evidence="1" id="KW-0732">Signal</keyword>
<evidence type="ECO:0000313" key="3">
    <source>
        <dbReference type="EMBL" id="NAS10740.1"/>
    </source>
</evidence>
<dbReference type="Pfam" id="PF07593">
    <property type="entry name" value="UnbV_ASPIC"/>
    <property type="match status" value="1"/>
</dbReference>
<dbReference type="Gene3D" id="2.130.10.130">
    <property type="entry name" value="Integrin alpha, N-terminal"/>
    <property type="match status" value="2"/>
</dbReference>
<dbReference type="PANTHER" id="PTHR16026:SF0">
    <property type="entry name" value="CARTILAGE ACIDIC PROTEIN 1"/>
    <property type="match status" value="1"/>
</dbReference>
<sequence length="1117" mass="125531">MRSLLLISILGSLIACSEPAKPVFELVAAKQSGIFFNNEVIGNDSLNIMDYDYFYNGGGIGVGDFNLDGKPDLYFSANLKSSRMYINQGDLRFLDATESANVSTSAWCTGVSVIDINQDGKPDIHVATGSNDGKSLSPNYFFINRTVPGRKVVFEEMAQQMGLKDSLYAIQAAWLDYDKDGDLDMFIAHNAIESVQKNVPHGQRTDGSGKSTDKLYRNEGLKDGIPIFKDVSKEAGILIEGWSLGVQISDFNGDGYPDIYVANDFLSNDILYLNNQDGTFTNDIENRLRHQSHNSMGMDISDIDNDLDLDIMVLDMLPEDNLRKKTMFPDVASENYRNILNKGYQEQYVRNVMQLNKGDGTYGDIGNLTNVSATDWSWAPLIADYDNDGLRDIYITNGYVKEITDLDFVDYYNKSNIFGTKDSKRKKLIQQLNSMKGVKKPNVLFENKEAYNFKNATSSFGLDYPSFSNGAAYADLDKDGDLDLVVNNINDAAFLFRNNTIQESNTTSPGANYLGINLTPDNRSLGSRVVVYTQNREILTEHYPQRGYLSSVGPTLHFGLFSDQQIDSLIVHWPDSSISRITNPEINQVINIDWNTAAKTTYKNESERNQPTFQRIHPRLAHMHQETTFNEFTNWPLHFRSYDKLGPIMVLADVNSDQKSDLFIGGSANFNSEIWTQSEIRGFNEKIIFNGSIDKSVETIGATFFDADGDGDLDLYCANGSSEHYQNKTLLQDHLYLNDGKGNFWIDLEAIPEISEITITPITLDYDRDGDMDLFVGGRVDPENYPHSPRSYLLENDGKGRFTDVTRKIAPDLMRPGMITSAALSDFDKDGWNDLILAGEWMPLTLFRNRDGKFLIDVNKNGLSEHRGWWNYIKTADIDQDGDLDIVAGNWGLNNPFKASIEEPLRIYGKDFDGNGSIESIMTYYNFGQEYIFHPRNTLTKRIPELRKRLFDYKTYGNTPFPEVFTSQELNGAISLELTTLASGIFENMGNGNFKFHPFPKLAQVTPLFDFSIVDLNNDGLLDILGVGNFFGTEVLTGRYDAGDGIVLMGIGGFNFEVHPVHQTGFKVPEEARSIKTVTGMSDHGNQDWFIVATRNDSLKVFSRALIQSKKNYANKN</sequence>
<dbReference type="Pfam" id="PF13517">
    <property type="entry name" value="FG-GAP_3"/>
    <property type="match status" value="4"/>
</dbReference>
<comment type="caution">
    <text evidence="3">The sequence shown here is derived from an EMBL/GenBank/DDBJ whole genome shotgun (WGS) entry which is preliminary data.</text>
</comment>
<keyword evidence="4" id="KW-1185">Reference proteome</keyword>